<dbReference type="OrthoDB" id="8718161at2"/>
<organism evidence="9 10">
    <name type="scientific">Bordetella ansorpii</name>
    <dbReference type="NCBI Taxonomy" id="288768"/>
    <lineage>
        <taxon>Bacteria</taxon>
        <taxon>Pseudomonadati</taxon>
        <taxon>Pseudomonadota</taxon>
        <taxon>Betaproteobacteria</taxon>
        <taxon>Burkholderiales</taxon>
        <taxon>Alcaligenaceae</taxon>
        <taxon>Bordetella</taxon>
    </lineage>
</organism>
<keyword evidence="6" id="KW-0574">Periplasm</keyword>
<dbReference type="PROSITE" id="PS51257">
    <property type="entry name" value="PROKAR_LIPOPROTEIN"/>
    <property type="match status" value="1"/>
</dbReference>
<feature type="chain" id="PRO_5007613823" description="Alginate biosynthesis protein AlgF" evidence="8">
    <location>
        <begin position="22"/>
        <end position="224"/>
    </location>
</feature>
<reference evidence="9 10" key="1">
    <citation type="submission" date="2016-03" db="EMBL/GenBank/DDBJ databases">
        <authorList>
            <consortium name="Pathogen Informatics"/>
        </authorList>
    </citation>
    <scope>NUCLEOTIDE SEQUENCE [LARGE SCALE GENOMIC DNA]</scope>
    <source>
        <strain evidence="9 10">NCTC13364</strain>
    </source>
</reference>
<dbReference type="GO" id="GO:0042121">
    <property type="term" value="P:alginic acid biosynthetic process"/>
    <property type="evidence" value="ECO:0007669"/>
    <property type="project" value="UniProtKB-UniPathway"/>
</dbReference>
<feature type="signal peptide" evidence="8">
    <location>
        <begin position="1"/>
        <end position="21"/>
    </location>
</feature>
<proteinExistence type="inferred from homology"/>
<evidence type="ECO:0000256" key="5">
    <source>
        <dbReference type="ARBA" id="ARBA00022729"/>
    </source>
</evidence>
<dbReference type="Proteomes" id="UP000077037">
    <property type="component" value="Unassembled WGS sequence"/>
</dbReference>
<dbReference type="UniPathway" id="UPA00286"/>
<evidence type="ECO:0000313" key="9">
    <source>
        <dbReference type="EMBL" id="SAH81529.1"/>
    </source>
</evidence>
<dbReference type="InterPro" id="IPR035422">
    <property type="entry name" value="AlgF"/>
</dbReference>
<comment type="similarity">
    <text evidence="3">Belongs to the AlgF family.</text>
</comment>
<dbReference type="EMBL" id="FKBS01000006">
    <property type="protein sequence ID" value="SAH81529.1"/>
    <property type="molecule type" value="Genomic_DNA"/>
</dbReference>
<keyword evidence="5 8" id="KW-0732">Signal</keyword>
<gene>
    <name evidence="9" type="primary">wssG</name>
    <name evidence="9" type="ORF">SAMEA1982600_00266</name>
</gene>
<sequence>MKTSLILSSLLGALSCMTAGAAEVPLYETGPAEDSSFVRFVNGGGKPVEVIASGSNARLKLDAAKPASDFLPIRAGRAIEGALVRDGGTKQNVSVTVQPGEFASVVGVEDAAGAFTTTIVREQPDDFNALKASVAFYNLDARCASAALRVAGRDITLLDGVPHGQVKRRQVNPVALALQLSCGGQPVGEALNLGTLEAGQRYTVFLVPAGQRSRIFGATDSVAR</sequence>
<comment type="subcellular location">
    <subcellularLocation>
        <location evidence="1">Periplasm</location>
    </subcellularLocation>
</comment>
<protein>
    <recommendedName>
        <fullName evidence="4">Alginate biosynthesis protein AlgF</fullName>
    </recommendedName>
</protein>
<evidence type="ECO:0000256" key="7">
    <source>
        <dbReference type="ARBA" id="ARBA00022841"/>
    </source>
</evidence>
<evidence type="ECO:0000256" key="6">
    <source>
        <dbReference type="ARBA" id="ARBA00022764"/>
    </source>
</evidence>
<evidence type="ECO:0000256" key="4">
    <source>
        <dbReference type="ARBA" id="ARBA00013964"/>
    </source>
</evidence>
<evidence type="ECO:0000313" key="10">
    <source>
        <dbReference type="Proteomes" id="UP000077037"/>
    </source>
</evidence>
<dbReference type="RefSeq" id="WP_066406727.1">
    <property type="nucleotide sequence ID" value="NZ_FKBS01000006.1"/>
</dbReference>
<evidence type="ECO:0000256" key="2">
    <source>
        <dbReference type="ARBA" id="ARBA00005182"/>
    </source>
</evidence>
<name>A0A157KC73_9BORD</name>
<evidence type="ECO:0000256" key="8">
    <source>
        <dbReference type="SAM" id="SignalP"/>
    </source>
</evidence>
<keyword evidence="7" id="KW-0016">Alginate biosynthesis</keyword>
<dbReference type="GO" id="GO:0042597">
    <property type="term" value="C:periplasmic space"/>
    <property type="evidence" value="ECO:0007669"/>
    <property type="project" value="UniProtKB-SubCell"/>
</dbReference>
<dbReference type="AlphaFoldDB" id="A0A157KC73"/>
<evidence type="ECO:0000256" key="3">
    <source>
        <dbReference type="ARBA" id="ARBA00010033"/>
    </source>
</evidence>
<accession>A0A157KC73</accession>
<evidence type="ECO:0000256" key="1">
    <source>
        <dbReference type="ARBA" id="ARBA00004418"/>
    </source>
</evidence>
<dbReference type="Pfam" id="PF11182">
    <property type="entry name" value="AlgF"/>
    <property type="match status" value="1"/>
</dbReference>
<comment type="pathway">
    <text evidence="2">Glycan biosynthesis; alginate biosynthesis.</text>
</comment>